<accession>A0A1F6T7L9</accession>
<sequence>MKRWYMLTVVGADRLGIVARLSETLYHGGCNLGEASMARLGGNFSIMLMAQTDTDIEALRLQLAPLARELNLHVHLDRIEAQLHEHVEPNLRITVSGADRAGIVAEVTGALARAGFNILDLYSDVAGTAAKPIYVMIIDGFAPQGAETLEAALAPLRKTGVDLRLTPLDTLIG</sequence>
<evidence type="ECO:0000313" key="2">
    <source>
        <dbReference type="EMBL" id="OGI41137.1"/>
    </source>
</evidence>
<feature type="domain" description="ACT" evidence="1">
    <location>
        <begin position="92"/>
        <end position="170"/>
    </location>
</feature>
<dbReference type="Pfam" id="PF01842">
    <property type="entry name" value="ACT"/>
    <property type="match status" value="1"/>
</dbReference>
<dbReference type="Gene3D" id="3.30.70.260">
    <property type="match status" value="2"/>
</dbReference>
<dbReference type="InterPro" id="IPR045865">
    <property type="entry name" value="ACT-like_dom_sf"/>
</dbReference>
<dbReference type="Proteomes" id="UP000178379">
    <property type="component" value="Unassembled WGS sequence"/>
</dbReference>
<dbReference type="PANTHER" id="PTHR34875">
    <property type="entry name" value="UPF0237 PROTEIN MJ1558"/>
    <property type="match status" value="1"/>
</dbReference>
<dbReference type="InterPro" id="IPR002912">
    <property type="entry name" value="ACT_dom"/>
</dbReference>
<evidence type="ECO:0000259" key="1">
    <source>
        <dbReference type="PROSITE" id="PS51671"/>
    </source>
</evidence>
<proteinExistence type="predicted"/>
<comment type="caution">
    <text evidence="2">The sequence shown here is derived from an EMBL/GenBank/DDBJ whole genome shotgun (WGS) entry which is preliminary data.</text>
</comment>
<dbReference type="Pfam" id="PF13740">
    <property type="entry name" value="ACT_6"/>
    <property type="match status" value="1"/>
</dbReference>
<dbReference type="PANTHER" id="PTHR34875:SF6">
    <property type="entry name" value="UPF0237 PROTEIN MJ1558"/>
    <property type="match status" value="1"/>
</dbReference>
<dbReference type="AlphaFoldDB" id="A0A1F6T7L9"/>
<gene>
    <name evidence="2" type="ORF">A2140_02545</name>
</gene>
<dbReference type="InterPro" id="IPR050990">
    <property type="entry name" value="UPF0237/GcvR_regulator"/>
</dbReference>
<organism evidence="2 3">
    <name type="scientific">Candidatus Muproteobacteria bacterium RBG_16_62_13</name>
    <dbReference type="NCBI Taxonomy" id="1817756"/>
    <lineage>
        <taxon>Bacteria</taxon>
        <taxon>Pseudomonadati</taxon>
        <taxon>Pseudomonadota</taxon>
        <taxon>Candidatus Muproteobacteria</taxon>
    </lineage>
</organism>
<evidence type="ECO:0000313" key="3">
    <source>
        <dbReference type="Proteomes" id="UP000178379"/>
    </source>
</evidence>
<dbReference type="SUPFAM" id="SSF55021">
    <property type="entry name" value="ACT-like"/>
    <property type="match status" value="2"/>
</dbReference>
<dbReference type="PROSITE" id="PS51671">
    <property type="entry name" value="ACT"/>
    <property type="match status" value="1"/>
</dbReference>
<reference evidence="2 3" key="1">
    <citation type="journal article" date="2016" name="Nat. Commun.">
        <title>Thousands of microbial genomes shed light on interconnected biogeochemical processes in an aquifer system.</title>
        <authorList>
            <person name="Anantharaman K."/>
            <person name="Brown C.T."/>
            <person name="Hug L.A."/>
            <person name="Sharon I."/>
            <person name="Castelle C.J."/>
            <person name="Probst A.J."/>
            <person name="Thomas B.C."/>
            <person name="Singh A."/>
            <person name="Wilkins M.J."/>
            <person name="Karaoz U."/>
            <person name="Brodie E.L."/>
            <person name="Williams K.H."/>
            <person name="Hubbard S.S."/>
            <person name="Banfield J.F."/>
        </authorList>
    </citation>
    <scope>NUCLEOTIDE SEQUENCE [LARGE SCALE GENOMIC DNA]</scope>
</reference>
<name>A0A1F6T7L9_9PROT</name>
<dbReference type="EMBL" id="MFSQ01000036">
    <property type="protein sequence ID" value="OGI41137.1"/>
    <property type="molecule type" value="Genomic_DNA"/>
</dbReference>
<dbReference type="STRING" id="1817756.A2140_02545"/>
<protein>
    <submittedName>
        <fullName evidence="2">Amino acid-binding protein</fullName>
    </submittedName>
</protein>